<feature type="transmembrane region" description="Helical" evidence="10">
    <location>
        <begin position="270"/>
        <end position="289"/>
    </location>
</feature>
<dbReference type="InterPro" id="IPR030676">
    <property type="entry name" value="CitT-rel"/>
</dbReference>
<feature type="transmembrane region" description="Helical" evidence="10">
    <location>
        <begin position="503"/>
        <end position="525"/>
    </location>
</feature>
<feature type="transmembrane region" description="Helical" evidence="10">
    <location>
        <begin position="347"/>
        <end position="367"/>
    </location>
</feature>
<dbReference type="RefSeq" id="WP_081764468.1">
    <property type="nucleotide sequence ID" value="NZ_CBYN010000009.1"/>
</dbReference>
<keyword evidence="7 10" id="KW-0472">Membrane</keyword>
<proteinExistence type="inferred from homology"/>
<feature type="transmembrane region" description="Helical" evidence="10">
    <location>
        <begin position="52"/>
        <end position="69"/>
    </location>
</feature>
<feature type="region of interest" description="Disordered" evidence="9">
    <location>
        <begin position="1"/>
        <end position="43"/>
    </location>
</feature>
<evidence type="ECO:0000256" key="7">
    <source>
        <dbReference type="ARBA" id="ARBA00023136"/>
    </source>
</evidence>
<feature type="transmembrane region" description="Helical" evidence="10">
    <location>
        <begin position="432"/>
        <end position="455"/>
    </location>
</feature>
<evidence type="ECO:0000256" key="9">
    <source>
        <dbReference type="SAM" id="MobiDB-lite"/>
    </source>
</evidence>
<sequence length="528" mass="55235">MSTAVSGNGNDPKPTALQDHQQPAPTTGTGNSTAAGAGADAGDKERGKGKTVAFFLAFAALIAVLLIPIPGLDYTGQIALAMLAFAVIMWVSEAVSYPVSAVMIVGLISILLTFAPDPENPEKLVGSKEALSTAMTGFSSSAVALVAAALALATAMQATGLHRRLALYILKFAGEKVSAIVIGAIVISIVLAFFVPSATARAGAVVPILLGMVAAFGLPTDSKLSALLIITATQAVSIWNVGIKTAAAQNLVAIGFIEDQMDQSVSWGQWFMWAAPWSVLMSIALYFIMRWAIKPETESITGGRELVEKQLAEMGPMSGAEKRLTAIAIALLFFWATEDVLHPISSAVITIVAVGIMLMPGVGVMTWKYAQEKINWGTLVVFAAGISLGSFLLDTGAATWLSEKTFGAIGLSSMPIIAAIALVSLFNIVIHLGFASATSLASALIPVFIALASTLDVPNGGLGFVIIQQFVICFGFLLPVSAPQNMLAYGTGAFTSKQFLRTGIPLTIIGYLLILLLSATYWHWIGLV</sequence>
<keyword evidence="12" id="KW-1185">Reference proteome</keyword>
<evidence type="ECO:0000313" key="12">
    <source>
        <dbReference type="Proteomes" id="UP001218071"/>
    </source>
</evidence>
<feature type="transmembrane region" description="Helical" evidence="10">
    <location>
        <begin position="201"/>
        <end position="218"/>
    </location>
</feature>
<reference evidence="11 12" key="1">
    <citation type="submission" date="2020-10" db="EMBL/GenBank/DDBJ databases">
        <title>Complete genome sequence of Corynebacterium jeddahense DSM 45997, type strain of Corynebacterium jeddahense.</title>
        <authorList>
            <person name="Busche T."/>
            <person name="Kalinowski J."/>
            <person name="Ruckert C."/>
        </authorList>
    </citation>
    <scope>NUCLEOTIDE SEQUENCE [LARGE SCALE GENOMIC DNA]</scope>
    <source>
        <strain evidence="11 12">DSM 45997</strain>
    </source>
</reference>
<feature type="transmembrane region" description="Helical" evidence="10">
    <location>
        <begin position="177"/>
        <end position="195"/>
    </location>
</feature>
<evidence type="ECO:0000256" key="3">
    <source>
        <dbReference type="ARBA" id="ARBA00007349"/>
    </source>
</evidence>
<feature type="transmembrane region" description="Helical" evidence="10">
    <location>
        <begin position="374"/>
        <end position="393"/>
    </location>
</feature>
<comment type="subcellular location">
    <subcellularLocation>
        <location evidence="1">Membrane</location>
        <topology evidence="1">Multi-pass membrane protein</topology>
    </subcellularLocation>
</comment>
<keyword evidence="6 10" id="KW-1133">Transmembrane helix</keyword>
<dbReference type="PANTHER" id="PTHR10283">
    <property type="entry name" value="SOLUTE CARRIER FAMILY 13 MEMBER"/>
    <property type="match status" value="1"/>
</dbReference>
<feature type="transmembrane region" description="Helical" evidence="10">
    <location>
        <begin position="99"/>
        <end position="115"/>
    </location>
</feature>
<feature type="compositionally biased region" description="Low complexity" evidence="9">
    <location>
        <begin position="24"/>
        <end position="40"/>
    </location>
</feature>
<evidence type="ECO:0000256" key="1">
    <source>
        <dbReference type="ARBA" id="ARBA00004141"/>
    </source>
</evidence>
<dbReference type="Proteomes" id="UP001218071">
    <property type="component" value="Chromosome"/>
</dbReference>
<comment type="similarity">
    <text evidence="2">Belongs to the SLC13A/DASS transporter (TC 2.A.47) family. NADC subfamily.</text>
</comment>
<evidence type="ECO:0000313" key="11">
    <source>
        <dbReference type="EMBL" id="WCZ38410.1"/>
    </source>
</evidence>
<feature type="transmembrane region" description="Helical" evidence="10">
    <location>
        <begin position="135"/>
        <end position="156"/>
    </location>
</feature>
<evidence type="ECO:0000256" key="2">
    <source>
        <dbReference type="ARBA" id="ARBA00006772"/>
    </source>
</evidence>
<evidence type="ECO:0000256" key="6">
    <source>
        <dbReference type="ARBA" id="ARBA00022989"/>
    </source>
</evidence>
<evidence type="ECO:0000256" key="4">
    <source>
        <dbReference type="ARBA" id="ARBA00020150"/>
    </source>
</evidence>
<accession>A0ABY7UI58</accession>
<dbReference type="EMBL" id="CP063194">
    <property type="protein sequence ID" value="WCZ38410.1"/>
    <property type="molecule type" value="Genomic_DNA"/>
</dbReference>
<dbReference type="Pfam" id="PF00939">
    <property type="entry name" value="Na_sulph_symp"/>
    <property type="match status" value="1"/>
</dbReference>
<evidence type="ECO:0000256" key="8">
    <source>
        <dbReference type="ARBA" id="ARBA00031174"/>
    </source>
</evidence>
<evidence type="ECO:0000256" key="10">
    <source>
        <dbReference type="SAM" id="Phobius"/>
    </source>
</evidence>
<gene>
    <name evidence="11" type="primary">ttdT</name>
    <name evidence="11" type="ORF">CJEDD_03975</name>
</gene>
<protein>
    <recommendedName>
        <fullName evidence="4">Sodium-dependent dicarboxylate transporter SdcS</fullName>
    </recommendedName>
    <alternativeName>
        <fullName evidence="8">Na(+)/dicarboxylate symporter</fullName>
    </alternativeName>
</protein>
<comment type="similarity">
    <text evidence="3">Belongs to the SLC13A/DASS transporter (TC 2.A.47) family. DIT1 subfamily.</text>
</comment>
<dbReference type="NCBIfam" id="TIGR00785">
    <property type="entry name" value="dass"/>
    <property type="match status" value="1"/>
</dbReference>
<dbReference type="PANTHER" id="PTHR10283:SF82">
    <property type="entry name" value="SOLUTE CARRIER FAMILY 13 MEMBER 2"/>
    <property type="match status" value="1"/>
</dbReference>
<feature type="transmembrane region" description="Helical" evidence="10">
    <location>
        <begin position="405"/>
        <end position="425"/>
    </location>
</feature>
<organism evidence="11 12">
    <name type="scientific">Corynebacterium jeddahense</name>
    <dbReference type="NCBI Taxonomy" id="1414719"/>
    <lineage>
        <taxon>Bacteria</taxon>
        <taxon>Bacillati</taxon>
        <taxon>Actinomycetota</taxon>
        <taxon>Actinomycetes</taxon>
        <taxon>Mycobacteriales</taxon>
        <taxon>Corynebacteriaceae</taxon>
        <taxon>Corynebacterium</taxon>
    </lineage>
</organism>
<dbReference type="PIRSF" id="PIRSF002457">
    <property type="entry name" value="DASS"/>
    <property type="match status" value="1"/>
</dbReference>
<name>A0ABY7UI58_9CORY</name>
<feature type="transmembrane region" description="Helical" evidence="10">
    <location>
        <begin position="461"/>
        <end position="482"/>
    </location>
</feature>
<keyword evidence="5 10" id="KW-0812">Transmembrane</keyword>
<dbReference type="InterPro" id="IPR001898">
    <property type="entry name" value="SLC13A/DASS"/>
</dbReference>
<evidence type="ECO:0000256" key="5">
    <source>
        <dbReference type="ARBA" id="ARBA00022692"/>
    </source>
</evidence>